<sequence>MLAENIEFIDATNSYTSGFLVVGVADHDEVHGYVWEHRLADGTTTWVAQPDTKCGGDLVVPSHVYAGGYPWCDECVVEHGVDGLRWPGFPLVRIRLDENGEPVHQAWQAWDKTWTPIPGFASAGRIFMAKPYSEGGYPHVITERQFRNSCVEDTYDGYLRRAFDVEGPSGETVHIITCTGVSTGKILRVYWKEAEK</sequence>
<dbReference type="Proteomes" id="UP001223144">
    <property type="component" value="Unassembled WGS sequence"/>
</dbReference>
<name>A0ABT6HN12_9ACTN</name>
<proteinExistence type="predicted"/>
<reference evidence="1 2" key="1">
    <citation type="submission" date="2023-04" db="EMBL/GenBank/DDBJ databases">
        <title>Streptomyces chengmaiensis sp. nov. isolated from the stem of mangrove plant in Hainan.</title>
        <authorList>
            <person name="Huang X."/>
            <person name="Zhou S."/>
            <person name="Chu X."/>
            <person name="Xie Y."/>
            <person name="Lin Y."/>
        </authorList>
    </citation>
    <scope>NUCLEOTIDE SEQUENCE [LARGE SCALE GENOMIC DNA]</scope>
    <source>
        <strain evidence="1 2">HNM0663</strain>
    </source>
</reference>
<evidence type="ECO:0000313" key="1">
    <source>
        <dbReference type="EMBL" id="MDH2390087.1"/>
    </source>
</evidence>
<keyword evidence="2" id="KW-1185">Reference proteome</keyword>
<gene>
    <name evidence="1" type="ORF">QCN29_15060</name>
</gene>
<dbReference type="RefSeq" id="WP_279928507.1">
    <property type="nucleotide sequence ID" value="NZ_JARWBG010000015.1"/>
</dbReference>
<evidence type="ECO:0000313" key="2">
    <source>
        <dbReference type="Proteomes" id="UP001223144"/>
    </source>
</evidence>
<comment type="caution">
    <text evidence="1">The sequence shown here is derived from an EMBL/GenBank/DDBJ whole genome shotgun (WGS) entry which is preliminary data.</text>
</comment>
<organism evidence="1 2">
    <name type="scientific">Streptomyces chengmaiensis</name>
    <dbReference type="NCBI Taxonomy" id="3040919"/>
    <lineage>
        <taxon>Bacteria</taxon>
        <taxon>Bacillati</taxon>
        <taxon>Actinomycetota</taxon>
        <taxon>Actinomycetes</taxon>
        <taxon>Kitasatosporales</taxon>
        <taxon>Streptomycetaceae</taxon>
        <taxon>Streptomyces</taxon>
    </lineage>
</organism>
<dbReference type="EMBL" id="JARWBG010000015">
    <property type="protein sequence ID" value="MDH2390087.1"/>
    <property type="molecule type" value="Genomic_DNA"/>
</dbReference>
<accession>A0ABT6HN12</accession>
<protein>
    <submittedName>
        <fullName evidence="1">Uncharacterized protein</fullName>
    </submittedName>
</protein>